<sequence length="357" mass="40484">MSSSRREVGGSLPVENVQELASTKGLKSVPDRYIRPELAFDVVCVDDDSLKIPVIDLTRLNDDQQFAHEELAKLHHACQDWGFFQLINHGVCEDVIEKMKDDTKEFFKLPLEKKRAYSQLPNSIEGYGQAFVVCEEQKLDWGDMLFILPLPANERNMRFWPTHPPSFRETLDKYSAEMQRVALVLFGLLAKNLGLEPEKLTDHFKNGTQAVRMNYYPPCPQADKVLGLSSHSDANALSLLIQVNEVQGLQIKRNGIWVPVEPISGALIVNIGDIIEIMSNGRYKSIEHRAVVNPKEERLSIGMFHSPKFDSIVGPISDLVKENDPNYVTVSFEEFLRQLLANKIDGKSLLDHMKIKK</sequence>
<dbReference type="InterPro" id="IPR044861">
    <property type="entry name" value="IPNS-like_FE2OG_OXY"/>
</dbReference>
<dbReference type="InterPro" id="IPR027443">
    <property type="entry name" value="IPNS-like_sf"/>
</dbReference>
<dbReference type="InterPro" id="IPR026992">
    <property type="entry name" value="DIOX_N"/>
</dbReference>
<name>A0AAP0IMJ6_9MAGN</name>
<evidence type="ECO:0000256" key="6">
    <source>
        <dbReference type="RuleBase" id="RU003682"/>
    </source>
</evidence>
<dbReference type="InterPro" id="IPR050295">
    <property type="entry name" value="Plant_2OG-oxidoreductases"/>
</dbReference>
<keyword evidence="4 6" id="KW-0560">Oxidoreductase</keyword>
<dbReference type="Gene3D" id="2.60.120.330">
    <property type="entry name" value="B-lactam Antibiotic, Isopenicillin N Synthase, Chain"/>
    <property type="match status" value="1"/>
</dbReference>
<dbReference type="Pfam" id="PF03171">
    <property type="entry name" value="2OG-FeII_Oxy"/>
    <property type="match status" value="1"/>
</dbReference>
<reference evidence="8 9" key="1">
    <citation type="submission" date="2024-01" db="EMBL/GenBank/DDBJ databases">
        <title>Genome assemblies of Stephania.</title>
        <authorList>
            <person name="Yang L."/>
        </authorList>
    </citation>
    <scope>NUCLEOTIDE SEQUENCE [LARGE SCALE GENOMIC DNA]</scope>
    <source>
        <strain evidence="8">JXDWG</strain>
        <tissue evidence="8">Leaf</tissue>
    </source>
</reference>
<accession>A0AAP0IMJ6</accession>
<protein>
    <recommendedName>
        <fullName evidence="7">Fe2OG dioxygenase domain-containing protein</fullName>
    </recommendedName>
</protein>
<dbReference type="FunFam" id="2.60.120.330:FF:000001">
    <property type="entry name" value="Protein SRG1"/>
    <property type="match status" value="1"/>
</dbReference>
<comment type="caution">
    <text evidence="8">The sequence shown here is derived from an EMBL/GenBank/DDBJ whole genome shotgun (WGS) entry which is preliminary data.</text>
</comment>
<dbReference type="Proteomes" id="UP001419268">
    <property type="component" value="Unassembled WGS sequence"/>
</dbReference>
<dbReference type="PANTHER" id="PTHR47991">
    <property type="entry name" value="OXOGLUTARATE/IRON-DEPENDENT DIOXYGENASE"/>
    <property type="match status" value="1"/>
</dbReference>
<dbReference type="InterPro" id="IPR005123">
    <property type="entry name" value="Oxoglu/Fe-dep_dioxygenase_dom"/>
</dbReference>
<dbReference type="GO" id="GO:0097295">
    <property type="term" value="P:morphine biosynthetic process"/>
    <property type="evidence" value="ECO:0007669"/>
    <property type="project" value="UniProtKB-ARBA"/>
</dbReference>
<dbReference type="PROSITE" id="PS51471">
    <property type="entry name" value="FE2OG_OXY"/>
    <property type="match status" value="1"/>
</dbReference>
<dbReference type="SUPFAM" id="SSF51197">
    <property type="entry name" value="Clavaminate synthase-like"/>
    <property type="match status" value="1"/>
</dbReference>
<comment type="cofactor">
    <cofactor evidence="1">
        <name>Fe cation</name>
        <dbReference type="ChEBI" id="CHEBI:24875"/>
    </cofactor>
</comment>
<gene>
    <name evidence="8" type="ORF">Scep_016118</name>
</gene>
<organism evidence="8 9">
    <name type="scientific">Stephania cephalantha</name>
    <dbReference type="NCBI Taxonomy" id="152367"/>
    <lineage>
        <taxon>Eukaryota</taxon>
        <taxon>Viridiplantae</taxon>
        <taxon>Streptophyta</taxon>
        <taxon>Embryophyta</taxon>
        <taxon>Tracheophyta</taxon>
        <taxon>Spermatophyta</taxon>
        <taxon>Magnoliopsida</taxon>
        <taxon>Ranunculales</taxon>
        <taxon>Menispermaceae</taxon>
        <taxon>Menispermoideae</taxon>
        <taxon>Cissampelideae</taxon>
        <taxon>Stephania</taxon>
    </lineage>
</organism>
<dbReference type="AlphaFoldDB" id="A0AAP0IMJ6"/>
<dbReference type="GO" id="GO:0046872">
    <property type="term" value="F:metal ion binding"/>
    <property type="evidence" value="ECO:0007669"/>
    <property type="project" value="UniProtKB-KW"/>
</dbReference>
<evidence type="ECO:0000256" key="3">
    <source>
        <dbReference type="ARBA" id="ARBA00022723"/>
    </source>
</evidence>
<proteinExistence type="inferred from homology"/>
<keyword evidence="3 6" id="KW-0479">Metal-binding</keyword>
<comment type="similarity">
    <text evidence="2 6">Belongs to the iron/ascorbate-dependent oxidoreductase family.</text>
</comment>
<dbReference type="EMBL" id="JBBNAG010000007">
    <property type="protein sequence ID" value="KAK9118025.1"/>
    <property type="molecule type" value="Genomic_DNA"/>
</dbReference>
<evidence type="ECO:0000313" key="9">
    <source>
        <dbReference type="Proteomes" id="UP001419268"/>
    </source>
</evidence>
<keyword evidence="9" id="KW-1185">Reference proteome</keyword>
<keyword evidence="5 6" id="KW-0408">Iron</keyword>
<evidence type="ECO:0000313" key="8">
    <source>
        <dbReference type="EMBL" id="KAK9118025.1"/>
    </source>
</evidence>
<evidence type="ECO:0000259" key="7">
    <source>
        <dbReference type="PROSITE" id="PS51471"/>
    </source>
</evidence>
<evidence type="ECO:0000256" key="5">
    <source>
        <dbReference type="ARBA" id="ARBA00023004"/>
    </source>
</evidence>
<evidence type="ECO:0000256" key="2">
    <source>
        <dbReference type="ARBA" id="ARBA00008056"/>
    </source>
</evidence>
<feature type="domain" description="Fe2OG dioxygenase" evidence="7">
    <location>
        <begin position="207"/>
        <end position="307"/>
    </location>
</feature>
<evidence type="ECO:0000256" key="4">
    <source>
        <dbReference type="ARBA" id="ARBA00023002"/>
    </source>
</evidence>
<evidence type="ECO:0000256" key="1">
    <source>
        <dbReference type="ARBA" id="ARBA00001962"/>
    </source>
</evidence>
<dbReference type="Pfam" id="PF14226">
    <property type="entry name" value="DIOX_N"/>
    <property type="match status" value="1"/>
</dbReference>
<dbReference type="GO" id="GO:0016706">
    <property type="term" value="F:2-oxoglutarate-dependent dioxygenase activity"/>
    <property type="evidence" value="ECO:0007669"/>
    <property type="project" value="UniProtKB-ARBA"/>
</dbReference>